<evidence type="ECO:0000313" key="1">
    <source>
        <dbReference type="EnsemblPlants" id="QL05p031481:mrna"/>
    </source>
</evidence>
<dbReference type="EnsemblPlants" id="QL05p031481:mrna">
    <property type="protein sequence ID" value="QL05p031481:mrna"/>
    <property type="gene ID" value="QL05p031481"/>
</dbReference>
<dbReference type="EnsemblPlants" id="QL04p089105:mrna">
    <property type="protein sequence ID" value="QL04p089105:mrna"/>
    <property type="gene ID" value="QL04p089105"/>
</dbReference>
<reference evidence="1 2" key="1">
    <citation type="journal article" date="2016" name="G3 (Bethesda)">
        <title>First Draft Assembly and Annotation of the Genome of a California Endemic Oak Quercus lobata Nee (Fagaceae).</title>
        <authorList>
            <person name="Sork V.L."/>
            <person name="Fitz-Gibbon S.T."/>
            <person name="Puiu D."/>
            <person name="Crepeau M."/>
            <person name="Gugger P.F."/>
            <person name="Sherman R."/>
            <person name="Stevens K."/>
            <person name="Langley C.H."/>
            <person name="Pellegrini M."/>
            <person name="Salzberg S.L."/>
        </authorList>
    </citation>
    <scope>NUCLEOTIDE SEQUENCE [LARGE SCALE GENOMIC DNA]</scope>
    <source>
        <strain evidence="1 2">cv. SW786</strain>
    </source>
</reference>
<dbReference type="InParanoid" id="A0A7N2LQ85"/>
<name>A0A7N2LQ85_QUELO</name>
<evidence type="ECO:0000313" key="2">
    <source>
        <dbReference type="Proteomes" id="UP000594261"/>
    </source>
</evidence>
<dbReference type="Gramene" id="QL05p031481:mrna">
    <property type="protein sequence ID" value="QL05p031481:mrna"/>
    <property type="gene ID" value="QL05p031481"/>
</dbReference>
<sequence>MARGRKKKEYRNWLGLPNDLTVSILQRLGAIYLLDINIEIMWKHAIDRSCEISTSTTLPPTNPSSTSPKVQVPQFCIYLSLYGCWFNFLSHPCKTSIIGGARHDDFFNVRRTFESFESFWALLSSFEIIKMEPALGWQPRIRIEDDEEFDDDDEALAIAKNMPELRHFRLNGNRVTNDGLQAILDGCPHLESLDLRKCFNFTLSGNLGKRCVERIKNLRHPNDSTHDYGIMAEISDYGPFDEDNFY</sequence>
<reference evidence="1" key="2">
    <citation type="submission" date="2021-01" db="UniProtKB">
        <authorList>
            <consortium name="EnsemblPlants"/>
        </authorList>
    </citation>
    <scope>IDENTIFICATION</scope>
</reference>
<organism evidence="1 2">
    <name type="scientific">Quercus lobata</name>
    <name type="common">Valley oak</name>
    <dbReference type="NCBI Taxonomy" id="97700"/>
    <lineage>
        <taxon>Eukaryota</taxon>
        <taxon>Viridiplantae</taxon>
        <taxon>Streptophyta</taxon>
        <taxon>Embryophyta</taxon>
        <taxon>Tracheophyta</taxon>
        <taxon>Spermatophyta</taxon>
        <taxon>Magnoliopsida</taxon>
        <taxon>eudicotyledons</taxon>
        <taxon>Gunneridae</taxon>
        <taxon>Pentapetalae</taxon>
        <taxon>rosids</taxon>
        <taxon>fabids</taxon>
        <taxon>Fagales</taxon>
        <taxon>Fagaceae</taxon>
        <taxon>Quercus</taxon>
    </lineage>
</organism>
<dbReference type="SUPFAM" id="SSF52047">
    <property type="entry name" value="RNI-like"/>
    <property type="match status" value="1"/>
</dbReference>
<dbReference type="Proteomes" id="UP000594261">
    <property type="component" value="Chromosome 5"/>
</dbReference>
<dbReference type="EMBL" id="LRBV02000005">
    <property type="status" value="NOT_ANNOTATED_CDS"/>
    <property type="molecule type" value="Genomic_DNA"/>
</dbReference>
<proteinExistence type="predicted"/>
<protein>
    <submittedName>
        <fullName evidence="1">Uncharacterized protein</fullName>
    </submittedName>
</protein>
<dbReference type="InterPro" id="IPR032675">
    <property type="entry name" value="LRR_dom_sf"/>
</dbReference>
<accession>A0A7N2LQ85</accession>
<dbReference type="Proteomes" id="UP000594261">
    <property type="component" value="Chromosome 4"/>
</dbReference>
<dbReference type="AlphaFoldDB" id="A0A7N2LQ85"/>
<dbReference type="EMBL" id="LRBV02000004">
    <property type="status" value="NOT_ANNOTATED_CDS"/>
    <property type="molecule type" value="Genomic_DNA"/>
</dbReference>
<dbReference type="PANTHER" id="PTHR38926">
    <property type="entry name" value="F-BOX DOMAIN CONTAINING PROTEIN, EXPRESSED"/>
    <property type="match status" value="1"/>
</dbReference>
<dbReference type="Gene3D" id="3.80.10.10">
    <property type="entry name" value="Ribonuclease Inhibitor"/>
    <property type="match status" value="1"/>
</dbReference>
<dbReference type="Gramene" id="QL04p089105:mrna">
    <property type="protein sequence ID" value="QL04p089105:mrna"/>
    <property type="gene ID" value="QL04p089105"/>
</dbReference>
<dbReference type="PANTHER" id="PTHR38926:SF2">
    <property type="entry name" value="F-BOX_LRR-REPEAT PROTEIN 21-RELATED"/>
    <property type="match status" value="1"/>
</dbReference>
<keyword evidence="2" id="KW-1185">Reference proteome</keyword>